<feature type="region of interest" description="Disordered" evidence="3">
    <location>
        <begin position="103"/>
        <end position="187"/>
    </location>
</feature>
<reference evidence="7 8" key="1">
    <citation type="submission" date="2024-01" db="EMBL/GenBank/DDBJ databases">
        <authorList>
            <person name="Alioto T."/>
            <person name="Alioto T."/>
            <person name="Gomez Garrido J."/>
        </authorList>
    </citation>
    <scope>NUCLEOTIDE SEQUENCE [LARGE SCALE GENOMIC DNA]</scope>
</reference>
<feature type="compositionally biased region" description="Polar residues" evidence="3">
    <location>
        <begin position="52"/>
        <end position="66"/>
    </location>
</feature>
<dbReference type="Pfam" id="PF18358">
    <property type="entry name" value="Tudor_4"/>
    <property type="match status" value="1"/>
</dbReference>
<dbReference type="EMBL" id="CAWUFR010000001">
    <property type="protein sequence ID" value="CAK6949223.1"/>
    <property type="molecule type" value="Genomic_DNA"/>
</dbReference>
<proteinExistence type="predicted"/>
<dbReference type="GO" id="GO:0046974">
    <property type="term" value="F:histone H3K9 methyltransferase activity"/>
    <property type="evidence" value="ECO:0007669"/>
    <property type="project" value="TreeGrafter"/>
</dbReference>
<keyword evidence="2" id="KW-0539">Nucleus</keyword>
<dbReference type="GO" id="GO:0005634">
    <property type="term" value="C:nucleus"/>
    <property type="evidence" value="ECO:0007669"/>
    <property type="project" value="UniProtKB-SubCell"/>
</dbReference>
<evidence type="ECO:0000313" key="7">
    <source>
        <dbReference type="EMBL" id="CAK6949223.1"/>
    </source>
</evidence>
<sequence>MPHKQRPGTQPQKSMELDEVQASMLELHEFGERVEKRRKMQSEKEKDDNENTSESLCESVPPTNETPIKRTQVEDGCDSLSVKKAVVVLIRLPEYKIRALRPPTPQQFYSEDESHSSSDSDMQWEPEDDSSDSDFSASNNGKKAVKPPKNDTTRPPAPQTSSNNNNKNNHAFGHSSHETTKIRPDLPEEEVKVDMMVLTRKRRMRWQRGKIVEIVAKEDGRLKFKVSFEEKGKSLVSGHHIAFDHPPKLEQLYVGARVVVRCQDNKFRFRPGILAELPSRKNRLRFLVFIDDHTPVYVGLPLLHLVCRPLKDALDDIPDSPNKHFMKQYIKDWPYPHLTQYRAGQTLNAELNGVQQRCEVHLVDCSLIQVVFQGQQHKEWIHRGSIRLEHMARFLELKSGEEHKDD</sequence>
<dbReference type="GO" id="GO:0070828">
    <property type="term" value="P:heterochromatin organization"/>
    <property type="evidence" value="ECO:0007669"/>
    <property type="project" value="TreeGrafter"/>
</dbReference>
<dbReference type="InterPro" id="IPR040880">
    <property type="entry name" value="DUF5604"/>
</dbReference>
<dbReference type="PANTHER" id="PTHR46024">
    <property type="entry name" value="HISTONE-LYSINE N-METHYLTRANSFERASE EGGLESS"/>
    <property type="match status" value="1"/>
</dbReference>
<feature type="domain" description="Histone methyltransferase Tudor" evidence="6">
    <location>
        <begin position="252"/>
        <end position="292"/>
    </location>
</feature>
<evidence type="ECO:0000259" key="6">
    <source>
        <dbReference type="Pfam" id="PF18359"/>
    </source>
</evidence>
<feature type="compositionally biased region" description="Acidic residues" evidence="3">
    <location>
        <begin position="122"/>
        <end position="132"/>
    </location>
</feature>
<dbReference type="InterPro" id="IPR051516">
    <property type="entry name" value="SETDB_methyltransferase"/>
</dbReference>
<name>A0AAV1MQF9_SCOSC</name>
<comment type="caution">
    <text evidence="7">The sequence shown here is derived from an EMBL/GenBank/DDBJ whole genome shotgun (WGS) entry which is preliminary data.</text>
</comment>
<dbReference type="Proteomes" id="UP001314229">
    <property type="component" value="Unassembled WGS sequence"/>
</dbReference>
<dbReference type="Pfam" id="PF18300">
    <property type="entry name" value="DUF5604"/>
    <property type="match status" value="1"/>
</dbReference>
<evidence type="ECO:0000256" key="2">
    <source>
        <dbReference type="ARBA" id="ARBA00023242"/>
    </source>
</evidence>
<evidence type="ECO:0000256" key="3">
    <source>
        <dbReference type="SAM" id="MobiDB-lite"/>
    </source>
</evidence>
<evidence type="ECO:0000259" key="4">
    <source>
        <dbReference type="Pfam" id="PF18300"/>
    </source>
</evidence>
<feature type="region of interest" description="Disordered" evidence="3">
    <location>
        <begin position="1"/>
        <end position="80"/>
    </location>
</feature>
<dbReference type="InterPro" id="IPR041292">
    <property type="entry name" value="Tudor_4"/>
</dbReference>
<feature type="domain" description="Histone methyltransferase Tudor" evidence="5">
    <location>
        <begin position="343"/>
        <end position="389"/>
    </location>
</feature>
<protein>
    <submittedName>
        <fullName evidence="7">Histone-lysine N-methyltransferase SETDB1-B-like</fullName>
    </submittedName>
</protein>
<dbReference type="PANTHER" id="PTHR46024:SF1">
    <property type="entry name" value="HISTONE-LYSINE N-METHYLTRANSFERASE EGGLESS"/>
    <property type="match status" value="1"/>
</dbReference>
<feature type="compositionally biased region" description="Basic and acidic residues" evidence="3">
    <location>
        <begin position="26"/>
        <end position="49"/>
    </location>
</feature>
<evidence type="ECO:0000256" key="1">
    <source>
        <dbReference type="ARBA" id="ARBA00004123"/>
    </source>
</evidence>
<dbReference type="InterPro" id="IPR041291">
    <property type="entry name" value="TUDOR_5"/>
</dbReference>
<dbReference type="Pfam" id="PF18359">
    <property type="entry name" value="Tudor_5"/>
    <property type="match status" value="1"/>
</dbReference>
<organism evidence="7 8">
    <name type="scientific">Scomber scombrus</name>
    <name type="common">Atlantic mackerel</name>
    <name type="synonym">Scomber vernalis</name>
    <dbReference type="NCBI Taxonomy" id="13677"/>
    <lineage>
        <taxon>Eukaryota</taxon>
        <taxon>Metazoa</taxon>
        <taxon>Chordata</taxon>
        <taxon>Craniata</taxon>
        <taxon>Vertebrata</taxon>
        <taxon>Euteleostomi</taxon>
        <taxon>Actinopterygii</taxon>
        <taxon>Neopterygii</taxon>
        <taxon>Teleostei</taxon>
        <taxon>Neoteleostei</taxon>
        <taxon>Acanthomorphata</taxon>
        <taxon>Pelagiaria</taxon>
        <taxon>Scombriformes</taxon>
        <taxon>Scombridae</taxon>
        <taxon>Scomber</taxon>
    </lineage>
</organism>
<dbReference type="Gene3D" id="2.30.30.140">
    <property type="match status" value="2"/>
</dbReference>
<feature type="domain" description="DUF5604" evidence="4">
    <location>
        <begin position="192"/>
        <end position="244"/>
    </location>
</feature>
<feature type="compositionally biased region" description="Basic and acidic residues" evidence="3">
    <location>
        <begin position="175"/>
        <end position="187"/>
    </location>
</feature>
<dbReference type="AlphaFoldDB" id="A0AAV1MQF9"/>
<gene>
    <name evidence="7" type="ORF">FSCOSCO3_A036952</name>
</gene>
<comment type="subcellular location">
    <subcellularLocation>
        <location evidence="1">Nucleus</location>
    </subcellularLocation>
</comment>
<accession>A0AAV1MQF9</accession>
<keyword evidence="8" id="KW-1185">Reference proteome</keyword>
<evidence type="ECO:0000313" key="8">
    <source>
        <dbReference type="Proteomes" id="UP001314229"/>
    </source>
</evidence>
<dbReference type="GO" id="GO:0010629">
    <property type="term" value="P:negative regulation of gene expression"/>
    <property type="evidence" value="ECO:0007669"/>
    <property type="project" value="TreeGrafter"/>
</dbReference>
<evidence type="ECO:0000259" key="5">
    <source>
        <dbReference type="Pfam" id="PF18358"/>
    </source>
</evidence>